<evidence type="ECO:0000259" key="10">
    <source>
        <dbReference type="Pfam" id="PF24538"/>
    </source>
</evidence>
<dbReference type="GO" id="GO:0000127">
    <property type="term" value="C:transcription factor TFIIIC complex"/>
    <property type="evidence" value="ECO:0007669"/>
    <property type="project" value="InterPro"/>
</dbReference>
<feature type="domain" description="DUF7647" evidence="13">
    <location>
        <begin position="775"/>
        <end position="951"/>
    </location>
</feature>
<dbReference type="Pfam" id="PF04182">
    <property type="entry name" value="B-block_TFIIIC"/>
    <property type="match status" value="1"/>
</dbReference>
<accession>A0A9E7EYM3</accession>
<comment type="subcellular location">
    <subcellularLocation>
        <location evidence="1">Nucleus</location>
    </subcellularLocation>
</comment>
<dbReference type="OrthoDB" id="68020at2759"/>
<dbReference type="CDD" id="cd16169">
    <property type="entry name" value="Tau138_eWH"/>
    <property type="match status" value="1"/>
</dbReference>
<dbReference type="InterPro" id="IPR035625">
    <property type="entry name" value="Tfc3-like_eWH"/>
</dbReference>
<dbReference type="Pfam" id="PF24657">
    <property type="entry name" value="DUF7646"/>
    <property type="match status" value="2"/>
</dbReference>
<dbReference type="InterPro" id="IPR056467">
    <property type="entry name" value="eWH_GTF3C1"/>
</dbReference>
<reference evidence="14" key="1">
    <citation type="submission" date="2022-05" db="EMBL/GenBank/DDBJ databases">
        <title>The Musa troglodytarum L. genome provides insights into the mechanism of non-climacteric behaviour and enrichment of carotenoids.</title>
        <authorList>
            <person name="Wang J."/>
        </authorList>
    </citation>
    <scope>NUCLEOTIDE SEQUENCE</scope>
    <source>
        <tissue evidence="14">Leaf</tissue>
    </source>
</reference>
<evidence type="ECO:0000256" key="4">
    <source>
        <dbReference type="ARBA" id="ARBA00023163"/>
    </source>
</evidence>
<feature type="domain" description="DUF7599" evidence="10">
    <location>
        <begin position="263"/>
        <end position="308"/>
    </location>
</feature>
<evidence type="ECO:0000256" key="2">
    <source>
        <dbReference type="ARBA" id="ARBA00022553"/>
    </source>
</evidence>
<feature type="domain" description="General transcription factor 3C polypeptide 1 winged-helix" evidence="8">
    <location>
        <begin position="1"/>
        <end position="101"/>
    </location>
</feature>
<evidence type="ECO:0000259" key="8">
    <source>
        <dbReference type="Pfam" id="PF23704"/>
    </source>
</evidence>
<gene>
    <name evidence="14" type="ORF">MUK42_27492</name>
</gene>
<evidence type="ECO:0000259" key="9">
    <source>
        <dbReference type="Pfam" id="PF24101"/>
    </source>
</evidence>
<dbReference type="Pfam" id="PF12579">
    <property type="entry name" value="DUF3755"/>
    <property type="match status" value="1"/>
</dbReference>
<feature type="region of interest" description="Disordered" evidence="6">
    <location>
        <begin position="693"/>
        <end position="713"/>
    </location>
</feature>
<keyword evidence="4" id="KW-0804">Transcription</keyword>
<dbReference type="Pfam" id="PF24101">
    <property type="entry name" value="WHD_GTF3C1"/>
    <property type="match status" value="1"/>
</dbReference>
<dbReference type="Pfam" id="PF23704">
    <property type="entry name" value="WHD_GTF3C1_N"/>
    <property type="match status" value="1"/>
</dbReference>
<feature type="compositionally biased region" description="Basic and acidic residues" evidence="6">
    <location>
        <begin position="1017"/>
        <end position="1028"/>
    </location>
</feature>
<dbReference type="GO" id="GO:0003677">
    <property type="term" value="F:DNA binding"/>
    <property type="evidence" value="ECO:0007669"/>
    <property type="project" value="UniProtKB-KW"/>
</dbReference>
<keyword evidence="5" id="KW-0539">Nucleus</keyword>
<keyword evidence="3" id="KW-0238">DNA-binding</keyword>
<feature type="domain" description="DUF7646" evidence="12">
    <location>
        <begin position="343"/>
        <end position="380"/>
    </location>
</feature>
<evidence type="ECO:0000259" key="12">
    <source>
        <dbReference type="Pfam" id="PF24657"/>
    </source>
</evidence>
<feature type="compositionally biased region" description="Polar residues" evidence="6">
    <location>
        <begin position="1068"/>
        <end position="1078"/>
    </location>
</feature>
<evidence type="ECO:0000313" key="15">
    <source>
        <dbReference type="Proteomes" id="UP001055439"/>
    </source>
</evidence>
<dbReference type="Pfam" id="PF24655">
    <property type="entry name" value="DUF7645"/>
    <property type="match status" value="1"/>
</dbReference>
<feature type="domain" description="GTF3C1 extended winged-helix" evidence="9">
    <location>
        <begin position="585"/>
        <end position="693"/>
    </location>
</feature>
<dbReference type="GO" id="GO:0042791">
    <property type="term" value="P:5S class rRNA transcription by RNA polymerase III"/>
    <property type="evidence" value="ECO:0007669"/>
    <property type="project" value="TreeGrafter"/>
</dbReference>
<dbReference type="InterPro" id="IPR056428">
    <property type="entry name" value="WH_GTF3C1"/>
</dbReference>
<dbReference type="GO" id="GO:0006384">
    <property type="term" value="P:transcription initiation at RNA polymerase III promoter"/>
    <property type="evidence" value="ECO:0007669"/>
    <property type="project" value="InterPro"/>
</dbReference>
<dbReference type="Pfam" id="PF24538">
    <property type="entry name" value="DUF7599"/>
    <property type="match status" value="1"/>
</dbReference>
<evidence type="ECO:0000259" key="7">
    <source>
        <dbReference type="Pfam" id="PF04182"/>
    </source>
</evidence>
<dbReference type="PANTHER" id="PTHR15180:SF1">
    <property type="entry name" value="GENERAL TRANSCRIPTION FACTOR 3C POLYPEPTIDE 1"/>
    <property type="match status" value="1"/>
</dbReference>
<keyword evidence="2" id="KW-0597">Phosphoprotein</keyword>
<dbReference type="InterPro" id="IPR056064">
    <property type="entry name" value="DUF7647"/>
</dbReference>
<organism evidence="14 15">
    <name type="scientific">Musa troglodytarum</name>
    <name type="common">fe'i banana</name>
    <dbReference type="NCBI Taxonomy" id="320322"/>
    <lineage>
        <taxon>Eukaryota</taxon>
        <taxon>Viridiplantae</taxon>
        <taxon>Streptophyta</taxon>
        <taxon>Embryophyta</taxon>
        <taxon>Tracheophyta</taxon>
        <taxon>Spermatophyta</taxon>
        <taxon>Magnoliopsida</taxon>
        <taxon>Liliopsida</taxon>
        <taxon>Zingiberales</taxon>
        <taxon>Musaceae</taxon>
        <taxon>Musa</taxon>
    </lineage>
</organism>
<dbReference type="Proteomes" id="UP001055439">
    <property type="component" value="Chromosome 2"/>
</dbReference>
<feature type="domain" description="DUF7646" evidence="12">
    <location>
        <begin position="406"/>
        <end position="456"/>
    </location>
</feature>
<feature type="region of interest" description="Disordered" evidence="6">
    <location>
        <begin position="1012"/>
        <end position="1085"/>
    </location>
</feature>
<dbReference type="Pfam" id="PF24658">
    <property type="entry name" value="DUF7647"/>
    <property type="match status" value="1"/>
</dbReference>
<dbReference type="InterPro" id="IPR022228">
    <property type="entry name" value="DUF3755"/>
</dbReference>
<evidence type="ECO:0000256" key="1">
    <source>
        <dbReference type="ARBA" id="ARBA00004123"/>
    </source>
</evidence>
<evidence type="ECO:0000259" key="13">
    <source>
        <dbReference type="Pfam" id="PF24658"/>
    </source>
</evidence>
<keyword evidence="15" id="KW-1185">Reference proteome</keyword>
<dbReference type="InterPro" id="IPR044210">
    <property type="entry name" value="Tfc3-like"/>
</dbReference>
<proteinExistence type="predicted"/>
<evidence type="ECO:0000256" key="3">
    <source>
        <dbReference type="ARBA" id="ARBA00023125"/>
    </source>
</evidence>
<protein>
    <recommendedName>
        <fullName evidence="16">B-block binding subunit of TFIIIC domain-containing protein</fullName>
    </recommendedName>
</protein>
<feature type="compositionally biased region" description="Polar residues" evidence="6">
    <location>
        <begin position="695"/>
        <end position="713"/>
    </location>
</feature>
<evidence type="ECO:0000256" key="5">
    <source>
        <dbReference type="ARBA" id="ARBA00023242"/>
    </source>
</evidence>
<dbReference type="EMBL" id="CP097504">
    <property type="protein sequence ID" value="URD86349.1"/>
    <property type="molecule type" value="Genomic_DNA"/>
</dbReference>
<dbReference type="InterPro" id="IPR007309">
    <property type="entry name" value="TFIIIC_Bblock-bd"/>
</dbReference>
<feature type="domain" description="DUF7645" evidence="11">
    <location>
        <begin position="952"/>
        <end position="1010"/>
    </location>
</feature>
<name>A0A9E7EYM3_9LILI</name>
<dbReference type="GO" id="GO:0005634">
    <property type="term" value="C:nucleus"/>
    <property type="evidence" value="ECO:0007669"/>
    <property type="project" value="UniProtKB-SubCell"/>
</dbReference>
<evidence type="ECO:0000259" key="11">
    <source>
        <dbReference type="Pfam" id="PF24655"/>
    </source>
</evidence>
<dbReference type="InterPro" id="IPR056062">
    <property type="entry name" value="DUF7645"/>
</dbReference>
<evidence type="ECO:0008006" key="16">
    <source>
        <dbReference type="Google" id="ProtNLM"/>
    </source>
</evidence>
<dbReference type="InterPro" id="IPR056020">
    <property type="entry name" value="DUF7599"/>
</dbReference>
<dbReference type="PANTHER" id="PTHR15180">
    <property type="entry name" value="GENERAL TRANSCRIPTION FACTOR 3C POLYPEPTIDE 1"/>
    <property type="match status" value="1"/>
</dbReference>
<evidence type="ECO:0000256" key="6">
    <source>
        <dbReference type="SAM" id="MobiDB-lite"/>
    </source>
</evidence>
<sequence length="2298" mass="259146">MDCIILVAIEEVCARAAAGIPVVELWPSLRGALSGAGLPPCDAIYKVIWVRLLAHPGLRFEAHGSPLGSQDPSIQSLEEAQRIGVRIVAEDHLRDSFLGIYDLKASSSDISQIQRAALERLAAARIKLNNCLLRYSKHLNYDVAFNLTNGVTQSELGKEFGIKGNNLFYIVKHLESQHLIVRQSTIVRAKDSGTEWENAAKNNSVVSTNLLHLHRYAKNLNLNSQQRFEITRADILEGMTVDGSSLNGDEISGDFAKDDVSIKDYLPAMKAICDKLEEASGKVSVVSDIKMSLGYRKTAGHRAWRNVVSCLRLLKKFDSRDFQPKKGMHSHDNFDNENLIKIGKRGHMTDQFVELPLEHRIYDMVDSEGQKGLTISEVGKVRRATRSFGNTERDVGGHDRMQKQQMKVCRRLGFTPKKLYSRISSMRERFRMCWQAEIHEKTPLYRMWTFRNYPHHTVNTLPGKHEALQGTNDLLFQSKNLTLLELQLINSCSTGELSPIEKTDCAVGLAPSGIPPEHDRDAQEIKCRRDHQNNTTELPSVSYDSKPAIVEIMLKQNACQREEGHFVSSVSPEVKAVKRHHSLSTSNRTRREERIVKKLKKEELILTAELYRWLEELEKGKSTKMGRRTLTSTLNKLQKEGLCKCVQVSFPVVTNFNRHRITDVILHPSVDNLSPELLDKIYRRQREFDGRIRGQASTRSRNGQPVHNLTSLGMTSKHADDKPVLLEAMRANGFASARMVRARLLHKFLWSYVSNLPSWHGAVNSNQCSYDLKSPSTCQLFALDEAIKTMPLELFLQVVGSPKEIENMVERCKLGLRLSDISISEYKSLFDSRATCRLSNIINILVRMKLIRVVKEGTAEDDNGLSHAVLTYAMELKPYIEEPMTRTITPSHFKVDLRPRIRHDFLLLKPEAVDVYWETLEYCYAAADQVAASCAFPGSSVCDVFHTRSWTSVRVMNTEQRIELLKRVNNVDPRKKISFKDCIRIARELDLTVEQVLRVSYDKRQYRLYRYSSSSKSSEKDNHTDGDNCRPFNSKRKRSSKDGSPEYDLEQNESLRTGKPKICHSTGVDDQSTETNLLPTGDHDDIKHAADSDMHVEDGRNSAFINCAFPRKKPMRAKRFFWTDTLDRRLVVQYARHRAMLGARFYRVDWTSLSDLPALPSTCARRMAVLNANIHIRRSIMRLCNLLGERYATYLEKIRIMKEPVTTQNLSLTHDESISELNCQQYFWDNFEDPDVRIAVDEVLRCKRSATFQYAKRLGSRQGKEWPDIPPIEGKNSDIQQFSQSAKDQNIISECDGNESQKLILRHKRVNVLSTRPSRLRSHHSRRNLVKIWNSRYIFMKRKVYESLAVANAVELLKLVFLSTSATTEVQSSLVATLQLYSEHDIFAAFNYLKEKNFMVVGHGSRPFVLSKMFWHHLSSSPFPIDSGKRAVEFSSWLSKQEKDLIDNRVSLTQDLQCGEICHLFALVSSGEFSISPCMPKEGIGETDEPVEHDKVNNSNSLKRKCAETKLGNLKKIKKPKFEMIIDNDYCSRREKGFPGIRVVLKRKIISADTFSNLMKENLECSSYDKNGQGLSSEEIGAGLHGNLMCQNYGSVTAVVDEVRWDAIANHAECLSAVQLDGNKATTFSPEFFKSVHSAVCQAGEQGLNMKELSVAMDIQGGQFTEVVVDTMELFQLVIKVNSFDNERIVDSSYKSKYLLRSPGAQTPDHSMSSDMKSRMTSYGASQQNFEKKVDITYDSQKSNVDVCDGHKMTIIDLPSESVILDVEGQDNISIATLPKESMVVRDSDQGKEVNYTAGSETHPSRPILPWINVDGSTNTIVYKGLTRRLLGTVMQYPGILEEDIIRRMDVLNPQSCRRLLELMVLDNHLTVRILHQTRNLVPGAHSKRNVVSVILADIDMSGHSGPMIATWNHPSAPILGGSIRTFSTVDGEAPVAAELTVVCLLSVPCPSSHVGEVLLGGPRESMLNSEFDTDTCNSTLVPEKAALSVRMAADHNLNFNHGRGFSQSFSNQNVVPFQSEVVNSATELMSGGMHSSGEISGMAGMIMPRSLGTQSNTSSMMSLPGKSSGNIILESAHPLKHSPALGARWSFEELIVLKQCLVAYANEPNIMKYIKIAARLPDKTVRDVAMRCQLMTKKEIGKRRKLEDYHADKKVKDSKEKMAYSSSVASANSVRSDNMTTYSFPMLDVHCNNQLLLKASPINIETQRLLIENVTLLSQIGSNLEMSKVHDNVNLFYRTRDNIRTILNSISSMPGIMSQMPSLPVSIDDNLFQSICPLIGQVYVPGSSHLKEEPRFW</sequence>
<dbReference type="InterPro" id="IPR056063">
    <property type="entry name" value="DUF7646"/>
</dbReference>
<feature type="domain" description="B-block binding subunit of TFIIIC" evidence="7">
    <location>
        <begin position="148"/>
        <end position="219"/>
    </location>
</feature>
<evidence type="ECO:0000313" key="14">
    <source>
        <dbReference type="EMBL" id="URD86349.1"/>
    </source>
</evidence>